<gene>
    <name evidence="3" type="ORF">ACFQEV_18640</name>
</gene>
<organism evidence="3 4">
    <name type="scientific">Halopelagius fulvigenes</name>
    <dbReference type="NCBI Taxonomy" id="1198324"/>
    <lineage>
        <taxon>Archaea</taxon>
        <taxon>Methanobacteriati</taxon>
        <taxon>Methanobacteriota</taxon>
        <taxon>Stenosarchaea group</taxon>
        <taxon>Halobacteria</taxon>
        <taxon>Halobacteriales</taxon>
        <taxon>Haloferacaceae</taxon>
    </lineage>
</organism>
<feature type="region of interest" description="Disordered" evidence="1">
    <location>
        <begin position="183"/>
        <end position="221"/>
    </location>
</feature>
<dbReference type="RefSeq" id="WP_379699275.1">
    <property type="nucleotide sequence ID" value="NZ_JBHSXH010000015.1"/>
</dbReference>
<feature type="compositionally biased region" description="Basic and acidic residues" evidence="1">
    <location>
        <begin position="185"/>
        <end position="200"/>
    </location>
</feature>
<evidence type="ECO:0000256" key="1">
    <source>
        <dbReference type="SAM" id="MobiDB-lite"/>
    </source>
</evidence>
<keyword evidence="2" id="KW-0472">Membrane</keyword>
<dbReference type="EMBL" id="JBHSXH010000015">
    <property type="protein sequence ID" value="MFC6826997.1"/>
    <property type="molecule type" value="Genomic_DNA"/>
</dbReference>
<keyword evidence="4" id="KW-1185">Reference proteome</keyword>
<feature type="compositionally biased region" description="Low complexity" evidence="1">
    <location>
        <begin position="202"/>
        <end position="221"/>
    </location>
</feature>
<keyword evidence="2" id="KW-1133">Transmembrane helix</keyword>
<comment type="caution">
    <text evidence="3">The sequence shown here is derived from an EMBL/GenBank/DDBJ whole genome shotgun (WGS) entry which is preliminary data.</text>
</comment>
<evidence type="ECO:0000256" key="2">
    <source>
        <dbReference type="SAM" id="Phobius"/>
    </source>
</evidence>
<feature type="transmembrane region" description="Helical" evidence="2">
    <location>
        <begin position="46"/>
        <end position="66"/>
    </location>
</feature>
<dbReference type="AlphaFoldDB" id="A0ABD5U8X9"/>
<accession>A0ABD5U8X9</accession>
<evidence type="ECO:0000313" key="3">
    <source>
        <dbReference type="EMBL" id="MFC6826997.1"/>
    </source>
</evidence>
<name>A0ABD5U8X9_9EURY</name>
<reference evidence="3 4" key="1">
    <citation type="journal article" date="2019" name="Int. J. Syst. Evol. Microbiol.">
        <title>The Global Catalogue of Microorganisms (GCM) 10K type strain sequencing project: providing services to taxonomists for standard genome sequencing and annotation.</title>
        <authorList>
            <consortium name="The Broad Institute Genomics Platform"/>
            <consortium name="The Broad Institute Genome Sequencing Center for Infectious Disease"/>
            <person name="Wu L."/>
            <person name="Ma J."/>
        </authorList>
    </citation>
    <scope>NUCLEOTIDE SEQUENCE [LARGE SCALE GENOMIC DNA]</scope>
    <source>
        <strain evidence="3 4">YIM 94188</strain>
    </source>
</reference>
<proteinExistence type="predicted"/>
<evidence type="ECO:0000313" key="4">
    <source>
        <dbReference type="Proteomes" id="UP001596408"/>
    </source>
</evidence>
<dbReference type="Proteomes" id="UP001596408">
    <property type="component" value="Unassembled WGS sequence"/>
</dbReference>
<dbReference type="Pfam" id="PF23933">
    <property type="entry name" value="DUF7269"/>
    <property type="match status" value="1"/>
</dbReference>
<dbReference type="InterPro" id="IPR055693">
    <property type="entry name" value="DUF7269"/>
</dbReference>
<keyword evidence="2" id="KW-0812">Transmembrane</keyword>
<sequence length="243" mass="25603">MRRRVRIALGLVGIAVFSLAVLVVAVPAVGDAIPSDALVDAVGSDYVLAAAVGILATVLVVAVVALRGLDGIDQATMPEPETVQHASYPGVRFDRTVTERIHLLPHRPTEEEKRLRDRIRRAAERAVMRRENVSRERADAMVESGEWTDDATAAAFVSDSRRPPLRARFAALLTHRSLFQRGARRAAEEVSRLDGREAGSRSDAAGVAAETASATNAADAADAANAPNAANAANAANASGGAR</sequence>
<protein>
    <submittedName>
        <fullName evidence="3">Uncharacterized protein</fullName>
    </submittedName>
</protein>